<evidence type="ECO:0000313" key="1">
    <source>
        <dbReference type="EMBL" id="ACS34298.1"/>
    </source>
</evidence>
<reference evidence="1 2" key="1">
    <citation type="journal article" date="2007" name="Genome Biol.">
        <title>Genome analysis and genome-wide proteomics of Thermococcus gammatolerans, the most radioresistant organism known amongst the Archaea.</title>
        <authorList>
            <person name="Zivanovic Y."/>
            <person name="Armengaud J."/>
            <person name="Lagorce A."/>
            <person name="Leplat C."/>
            <person name="Guerin P."/>
            <person name="Dutertre M."/>
            <person name="Anthouard V."/>
            <person name="Forterre P."/>
            <person name="Wincker P."/>
            <person name="Confalonieri F."/>
        </authorList>
    </citation>
    <scope>NUCLEOTIDE SEQUENCE [LARGE SCALE GENOMIC DNA]</scope>
    <source>
        <strain evidence="2">DSM 15229 / JCM 11827 / EJ3</strain>
    </source>
</reference>
<proteinExistence type="predicted"/>
<dbReference type="PaxDb" id="593117-TGAM_1796"/>
<dbReference type="eggNOG" id="arCOG10075">
    <property type="taxonomic scope" value="Archaea"/>
</dbReference>
<dbReference type="STRING" id="593117.TGAM_1796"/>
<sequence>MMGFLRKFGILFIVFSFLLLLIYPDGIDDTGYSYKYTKYDTGFMSFHSKGYGVICPGQFGAYYESRDWGEDVFVRSFELTPDILRRLNDPYTFVNDMRKHATTVNLTRNGNRSTLILEWEDRGEFVNTYYRVVAVYVNDELREVSYETSHSLNYDPRNSSVCVDYIDVHIKYRVQKTRCWIKGIIWWKSALKNYLRSMAGEVEKHGNEPW</sequence>
<dbReference type="HOGENOM" id="CLU_115709_0_0_2"/>
<gene>
    <name evidence="1" type="ordered locus">TGAM_1796</name>
</gene>
<dbReference type="PATRIC" id="fig|593117.10.peg.1804"/>
<accession>C5A1M9</accession>
<dbReference type="EMBL" id="CP001398">
    <property type="protein sequence ID" value="ACS34298.1"/>
    <property type="molecule type" value="Genomic_DNA"/>
</dbReference>
<organism evidence="1 2">
    <name type="scientific">Thermococcus gammatolerans (strain DSM 15229 / JCM 11827 / EJ3)</name>
    <dbReference type="NCBI Taxonomy" id="593117"/>
    <lineage>
        <taxon>Archaea</taxon>
        <taxon>Methanobacteriati</taxon>
        <taxon>Methanobacteriota</taxon>
        <taxon>Thermococci</taxon>
        <taxon>Thermococcales</taxon>
        <taxon>Thermococcaceae</taxon>
        <taxon>Thermococcus</taxon>
    </lineage>
</organism>
<dbReference type="KEGG" id="tga:TGAM_1796"/>
<protein>
    <submittedName>
        <fullName evidence="1">Uncharacterized protein</fullName>
    </submittedName>
</protein>
<name>C5A1M9_THEGJ</name>
<keyword evidence="2" id="KW-1185">Reference proteome</keyword>
<dbReference type="AlphaFoldDB" id="C5A1M9"/>
<dbReference type="Proteomes" id="UP000001488">
    <property type="component" value="Chromosome"/>
</dbReference>
<evidence type="ECO:0000313" key="2">
    <source>
        <dbReference type="Proteomes" id="UP000001488"/>
    </source>
</evidence>